<dbReference type="Proteomes" id="UP000199203">
    <property type="component" value="Unassembled WGS sequence"/>
</dbReference>
<reference evidence="2" key="1">
    <citation type="submission" date="2016-10" db="EMBL/GenBank/DDBJ databases">
        <authorList>
            <person name="Varghese N."/>
            <person name="Submissions S."/>
        </authorList>
    </citation>
    <scope>NUCLEOTIDE SEQUENCE [LARGE SCALE GENOMIC DNA]</scope>
    <source>
        <strain evidence="2">DSM 19684</strain>
    </source>
</reference>
<accession>A0A1G7LWR1</accession>
<protein>
    <submittedName>
        <fullName evidence="1">Uncharacterized protein</fullName>
    </submittedName>
</protein>
<gene>
    <name evidence="1" type="ORF">SAMN05421825_1614</name>
</gene>
<organism evidence="1 2">
    <name type="scientific">Epilithonimonas hungarica</name>
    <dbReference type="NCBI Taxonomy" id="454006"/>
    <lineage>
        <taxon>Bacteria</taxon>
        <taxon>Pseudomonadati</taxon>
        <taxon>Bacteroidota</taxon>
        <taxon>Flavobacteriia</taxon>
        <taxon>Flavobacteriales</taxon>
        <taxon>Weeksellaceae</taxon>
        <taxon>Chryseobacterium group</taxon>
        <taxon>Epilithonimonas</taxon>
    </lineage>
</organism>
<keyword evidence="2" id="KW-1185">Reference proteome</keyword>
<name>A0A1G7LWR1_9FLAO</name>
<dbReference type="AlphaFoldDB" id="A0A1G7LWR1"/>
<dbReference type="STRING" id="454006.SAMN05421825_1614"/>
<proteinExistence type="predicted"/>
<evidence type="ECO:0000313" key="1">
    <source>
        <dbReference type="EMBL" id="SDF53814.1"/>
    </source>
</evidence>
<evidence type="ECO:0000313" key="2">
    <source>
        <dbReference type="Proteomes" id="UP000199203"/>
    </source>
</evidence>
<sequence>MSVFQAFKKTDKFTECSDEAKILKLEISKL</sequence>
<dbReference type="EMBL" id="FNBH01000002">
    <property type="protein sequence ID" value="SDF53814.1"/>
    <property type="molecule type" value="Genomic_DNA"/>
</dbReference>